<dbReference type="Pfam" id="PF00497">
    <property type="entry name" value="SBP_bac_3"/>
    <property type="match status" value="1"/>
</dbReference>
<evidence type="ECO:0000256" key="1">
    <source>
        <dbReference type="ARBA" id="ARBA00010333"/>
    </source>
</evidence>
<keyword evidence="5" id="KW-1185">Reference proteome</keyword>
<accession>A0ABV6BEU9</accession>
<dbReference type="PANTHER" id="PTHR35936:SF35">
    <property type="entry name" value="L-CYSTINE-BINDING PROTEIN TCYJ"/>
    <property type="match status" value="1"/>
</dbReference>
<evidence type="ECO:0000256" key="2">
    <source>
        <dbReference type="ARBA" id="ARBA00022729"/>
    </source>
</evidence>
<evidence type="ECO:0000313" key="5">
    <source>
        <dbReference type="Proteomes" id="UP001589813"/>
    </source>
</evidence>
<gene>
    <name evidence="4" type="ORF">ACFFJP_13945</name>
</gene>
<dbReference type="SMART" id="SM00062">
    <property type="entry name" value="PBPb"/>
    <property type="match status" value="1"/>
</dbReference>
<evidence type="ECO:0000313" key="4">
    <source>
        <dbReference type="EMBL" id="MFC0049394.1"/>
    </source>
</evidence>
<organism evidence="4 5">
    <name type="scientific">Rheinheimera tilapiae</name>
    <dbReference type="NCBI Taxonomy" id="875043"/>
    <lineage>
        <taxon>Bacteria</taxon>
        <taxon>Pseudomonadati</taxon>
        <taxon>Pseudomonadota</taxon>
        <taxon>Gammaproteobacteria</taxon>
        <taxon>Chromatiales</taxon>
        <taxon>Chromatiaceae</taxon>
        <taxon>Rheinheimera</taxon>
    </lineage>
</organism>
<dbReference type="EMBL" id="JBHLXP010000003">
    <property type="protein sequence ID" value="MFC0049394.1"/>
    <property type="molecule type" value="Genomic_DNA"/>
</dbReference>
<dbReference type="SUPFAM" id="SSF53850">
    <property type="entry name" value="Periplasmic binding protein-like II"/>
    <property type="match status" value="1"/>
</dbReference>
<reference evidence="4 5" key="1">
    <citation type="submission" date="2024-09" db="EMBL/GenBank/DDBJ databases">
        <authorList>
            <person name="Sun Q."/>
            <person name="Mori K."/>
        </authorList>
    </citation>
    <scope>NUCLEOTIDE SEQUENCE [LARGE SCALE GENOMIC DNA]</scope>
    <source>
        <strain evidence="4 5">KCTC 23315</strain>
    </source>
</reference>
<name>A0ABV6BEU9_9GAMM</name>
<comment type="caution">
    <text evidence="4">The sequence shown here is derived from an EMBL/GenBank/DDBJ whole genome shotgun (WGS) entry which is preliminary data.</text>
</comment>
<dbReference type="InterPro" id="IPR001638">
    <property type="entry name" value="Solute-binding_3/MltF_N"/>
</dbReference>
<keyword evidence="2" id="KW-0732">Signal</keyword>
<proteinExistence type="inferred from homology"/>
<sequence>MQAADDKPVLYWCLDHFPRFHEFQRPDRPVGASVDLMQELARRAGFTIEFSPRTPVARCFRQMASGEADLMTNLNKTPEREALMQMFPYSERVPESLYQRGDDPRTINQLSQLEHLTLATVRNYAYHPDLVTLIRHLGPHRQVEVASIAAGFDVLAKGRVDGLIVPRFSSLDYLYNTPRLHLKFKRAPLMLKTATPQFIYIGFSRYSRHAKLAGVIERTIAEMMADGTVSRLYAPDAAQTDLSILVGN</sequence>
<feature type="domain" description="Solute-binding protein family 3/N-terminal" evidence="3">
    <location>
        <begin position="9"/>
        <end position="236"/>
    </location>
</feature>
<evidence type="ECO:0000259" key="3">
    <source>
        <dbReference type="SMART" id="SM00062"/>
    </source>
</evidence>
<dbReference type="Proteomes" id="UP001589813">
    <property type="component" value="Unassembled WGS sequence"/>
</dbReference>
<dbReference type="Gene3D" id="3.40.190.10">
    <property type="entry name" value="Periplasmic binding protein-like II"/>
    <property type="match status" value="2"/>
</dbReference>
<protein>
    <submittedName>
        <fullName evidence="4">Substrate-binding periplasmic protein</fullName>
    </submittedName>
</protein>
<dbReference type="RefSeq" id="WP_377245140.1">
    <property type="nucleotide sequence ID" value="NZ_JBHLXP010000003.1"/>
</dbReference>
<dbReference type="PANTHER" id="PTHR35936">
    <property type="entry name" value="MEMBRANE-BOUND LYTIC MUREIN TRANSGLYCOSYLASE F"/>
    <property type="match status" value="1"/>
</dbReference>
<comment type="similarity">
    <text evidence="1">Belongs to the bacterial solute-binding protein 3 family.</text>
</comment>